<reference evidence="2" key="1">
    <citation type="submission" date="2014-09" db="EMBL/GenBank/DDBJ databases">
        <authorList>
            <person name="Magalhaes I.L.F."/>
            <person name="Oliveira U."/>
            <person name="Santos F.R."/>
            <person name="Vidigal T.H.D.A."/>
            <person name="Brescovit A.D."/>
            <person name="Santos A.J."/>
        </authorList>
    </citation>
    <scope>NUCLEOTIDE SEQUENCE</scope>
    <source>
        <tissue evidence="2">Shoot tissue taken approximately 20 cm above the soil surface</tissue>
    </source>
</reference>
<dbReference type="EMBL" id="GBRH01275854">
    <property type="protein sequence ID" value="JAD22041.1"/>
    <property type="molecule type" value="Transcribed_RNA"/>
</dbReference>
<feature type="transmembrane region" description="Helical" evidence="1">
    <location>
        <begin position="20"/>
        <end position="41"/>
    </location>
</feature>
<accession>A0A0A8Y7C9</accession>
<evidence type="ECO:0000313" key="2">
    <source>
        <dbReference type="EMBL" id="JAD22041.1"/>
    </source>
</evidence>
<sequence>MCSHFPFQALQYRNVKYVSLFSYIPLLVSFHFVLSTTCKLHDHDQSANSSKA</sequence>
<name>A0A0A8Y7C9_ARUDO</name>
<organism evidence="2">
    <name type="scientific">Arundo donax</name>
    <name type="common">Giant reed</name>
    <name type="synonym">Donax arundinaceus</name>
    <dbReference type="NCBI Taxonomy" id="35708"/>
    <lineage>
        <taxon>Eukaryota</taxon>
        <taxon>Viridiplantae</taxon>
        <taxon>Streptophyta</taxon>
        <taxon>Embryophyta</taxon>
        <taxon>Tracheophyta</taxon>
        <taxon>Spermatophyta</taxon>
        <taxon>Magnoliopsida</taxon>
        <taxon>Liliopsida</taxon>
        <taxon>Poales</taxon>
        <taxon>Poaceae</taxon>
        <taxon>PACMAD clade</taxon>
        <taxon>Arundinoideae</taxon>
        <taxon>Arundineae</taxon>
        <taxon>Arundo</taxon>
    </lineage>
</organism>
<keyword evidence="1" id="KW-0472">Membrane</keyword>
<evidence type="ECO:0000256" key="1">
    <source>
        <dbReference type="SAM" id="Phobius"/>
    </source>
</evidence>
<keyword evidence="1" id="KW-1133">Transmembrane helix</keyword>
<reference evidence="2" key="2">
    <citation type="journal article" date="2015" name="Data Brief">
        <title>Shoot transcriptome of the giant reed, Arundo donax.</title>
        <authorList>
            <person name="Barrero R.A."/>
            <person name="Guerrero F.D."/>
            <person name="Moolhuijzen P."/>
            <person name="Goolsby J.A."/>
            <person name="Tidwell J."/>
            <person name="Bellgard S.E."/>
            <person name="Bellgard M.I."/>
        </authorList>
    </citation>
    <scope>NUCLEOTIDE SEQUENCE</scope>
    <source>
        <tissue evidence="2">Shoot tissue taken approximately 20 cm above the soil surface</tissue>
    </source>
</reference>
<keyword evidence="1" id="KW-0812">Transmembrane</keyword>
<proteinExistence type="predicted"/>
<protein>
    <submittedName>
        <fullName evidence="2">Uncharacterized protein</fullName>
    </submittedName>
</protein>
<dbReference type="AlphaFoldDB" id="A0A0A8Y7C9"/>